<feature type="transmembrane region" description="Helical" evidence="1">
    <location>
        <begin position="94"/>
        <end position="113"/>
    </location>
</feature>
<keyword evidence="1" id="KW-0812">Transmembrane</keyword>
<reference evidence="2" key="1">
    <citation type="journal article" date="2005" name="Curr. Genet.">
        <title>Characterization and prevalence of a circular mitochondrial plasmid in senescence-prone isolates of Neurospora intermedia.</title>
        <authorList>
            <person name="D'Souza A.D."/>
            <person name="Sultana S."/>
            <person name="Maheshwari R."/>
        </authorList>
    </citation>
    <scope>NUCLEOTIDE SEQUENCE</scope>
    <source>
        <strain evidence="2">M1991-60</strain>
    </source>
</reference>
<dbReference type="EMBL" id="AY548158">
    <property type="protein sequence ID" value="AAU25928.1"/>
    <property type="molecule type" value="Genomic_DNA"/>
</dbReference>
<dbReference type="SMR" id="Q595V5"/>
<organism evidence="2">
    <name type="scientific">Neurospora intermedia</name>
    <dbReference type="NCBI Taxonomy" id="5142"/>
    <lineage>
        <taxon>Eukaryota</taxon>
        <taxon>Fungi</taxon>
        <taxon>Dikarya</taxon>
        <taxon>Ascomycota</taxon>
        <taxon>Pezizomycotina</taxon>
        <taxon>Sordariomycetes</taxon>
        <taxon>Sordariomycetidae</taxon>
        <taxon>Sordariales</taxon>
        <taxon>Sordariaceae</taxon>
        <taxon>Neurospora</taxon>
    </lineage>
</organism>
<proteinExistence type="predicted"/>
<evidence type="ECO:0000313" key="2">
    <source>
        <dbReference type="EMBL" id="AAU25928.1"/>
    </source>
</evidence>
<feature type="transmembrane region" description="Helical" evidence="1">
    <location>
        <begin position="7"/>
        <end position="27"/>
    </location>
</feature>
<protein>
    <submittedName>
        <fullName evidence="2">UrfLM</fullName>
    </submittedName>
</protein>
<name>Q595V5_NEUIN</name>
<evidence type="ECO:0000256" key="1">
    <source>
        <dbReference type="SAM" id="Phobius"/>
    </source>
</evidence>
<dbReference type="AlphaFoldDB" id="Q595V5"/>
<keyword evidence="2" id="KW-0496">Mitochondrion</keyword>
<feature type="transmembrane region" description="Helical" evidence="1">
    <location>
        <begin position="33"/>
        <end position="52"/>
    </location>
</feature>
<accession>Q595V5</accession>
<sequence length="323" mass="36663">MIKKVNNFLVIILVFLAVILTELIMFMELNSLTLLKCFIFVDLLLVFIPFSLPRMGGKVSSIKNLIDAIKTRIFFFNSCLFFSKIWLYENKITIFWVYTIWNGLNSIFCGIFMEDNYMADIYSISPKNGGGDPAEGNTPSGNPDSTISYDFLAEARDRINTHKSEISTPTEGDKAILFSKDIPTYGQKKIYFQESSGLLSRRGLAPLSVREICDTLLTDKGLPPLNTVGLKSHLNTVDQNIVLYKEQVVKFNNTLRGIDQGNEPFFPDSSKKLFLEYKEILPHMVEINEKMGTNLCKEIKAKDPSFHHPLLTNNDSTSKPKEK</sequence>
<keyword evidence="1" id="KW-0472">Membrane</keyword>
<keyword evidence="1" id="KW-1133">Transmembrane helix</keyword>
<geneLocation type="mitochondrion" evidence="2"/>